<feature type="region of interest" description="Disordered" evidence="1">
    <location>
        <begin position="194"/>
        <end position="213"/>
    </location>
</feature>
<feature type="compositionally biased region" description="Polar residues" evidence="1">
    <location>
        <begin position="313"/>
        <end position="345"/>
    </location>
</feature>
<reference evidence="2 3" key="1">
    <citation type="submission" date="2015-09" db="EMBL/GenBank/DDBJ databases">
        <title>Genome sequencing project for genomic taxonomy and phylogenomics of Bacillus-like bacteria.</title>
        <authorList>
            <person name="Liu B."/>
            <person name="Wang J."/>
            <person name="Zhu Y."/>
            <person name="Liu G."/>
            <person name="Chen Q."/>
            <person name="Chen Z."/>
            <person name="Lan J."/>
            <person name="Che J."/>
            <person name="Ge C."/>
            <person name="Shi H."/>
            <person name="Pan Z."/>
            <person name="Liu X."/>
        </authorList>
    </citation>
    <scope>NUCLEOTIDE SEQUENCE [LARGE SCALE GENOMIC DNA]</scope>
    <source>
        <strain evidence="2 3">DSM 8552</strain>
    </source>
</reference>
<sequence length="640" mass="68073">MFSPSQFIQSMVQRAPVSSPKPVELTPGQVFKGTVIKQYPDNMALVQIGGMQVQAKLEAKLEQGQKAWLQVQPSAEVVTLKVLDTPVEGPGKEASMEGLIRSLGLPETKESRVIVAALMNANLPVTKETVQAFTAVATRLGTDDATVEAFMMAVKRNLPLTPDTVAGLKAFLAEKPISQVIQNFLQQASQFLDKETEGSLPSPMNGKEGRSGQADGVIRQLVMNLREKVQALPVAITNPGESDQPVGATQSQVNRTPVEGQASQVLSQTASSASASASTVKPSAQLNPTQQAMAAKSSSQTANATITDMPDDLSSNQFTRLGQRDSQFQPESNTTNGRTLANSVNAPALGTHSQAQSGISQGGAAQSAGGVQPAVLNNNGQQQLQTAQSKPVEKVSAQPVDGANQRTTMAVQSANGATASAASGTHPIQELFRQMGIAHERDLMGHTLAGATADVGAHRQMESVKSMLLQLTQAQAHTVPAALREAADQLLQQVTGQQLMMLQPTSQALSQIVMQIPIRSAQGEETAYVQIESKKKGGGQVDAENCRLFFHLELQSMGTTMIDVSIVNRIVNLQIFNDLPWVDSFVQGMKSGFAEQLQEVGYSLSSVRVQSIPEQRTKSSITNGAKGAIMSDYKGVDLRV</sequence>
<feature type="compositionally biased region" description="Low complexity" evidence="1">
    <location>
        <begin position="262"/>
        <end position="284"/>
    </location>
</feature>
<dbReference type="EMBL" id="LJJB01000013">
    <property type="protein sequence ID" value="KQL44354.1"/>
    <property type="molecule type" value="Genomic_DNA"/>
</dbReference>
<protein>
    <recommendedName>
        <fullName evidence="4">Flagellar hook-length control protein-like C-terminal domain-containing protein</fullName>
    </recommendedName>
</protein>
<dbReference type="Proteomes" id="UP000051063">
    <property type="component" value="Unassembled WGS sequence"/>
</dbReference>
<keyword evidence="3" id="KW-1185">Reference proteome</keyword>
<feature type="compositionally biased region" description="Low complexity" evidence="1">
    <location>
        <begin position="353"/>
        <end position="370"/>
    </location>
</feature>
<evidence type="ECO:0000313" key="3">
    <source>
        <dbReference type="Proteomes" id="UP000051063"/>
    </source>
</evidence>
<feature type="compositionally biased region" description="Polar residues" evidence="1">
    <location>
        <begin position="285"/>
        <end position="306"/>
    </location>
</feature>
<organism evidence="2 3">
    <name type="scientific">Brevibacillus choshinensis</name>
    <dbReference type="NCBI Taxonomy" id="54911"/>
    <lineage>
        <taxon>Bacteria</taxon>
        <taxon>Bacillati</taxon>
        <taxon>Bacillota</taxon>
        <taxon>Bacilli</taxon>
        <taxon>Bacillales</taxon>
        <taxon>Paenibacillaceae</taxon>
        <taxon>Brevibacillus</taxon>
    </lineage>
</organism>
<evidence type="ECO:0000256" key="1">
    <source>
        <dbReference type="SAM" id="MobiDB-lite"/>
    </source>
</evidence>
<gene>
    <name evidence="2" type="ORF">AN963_23410</name>
</gene>
<feature type="region of interest" description="Disordered" evidence="1">
    <location>
        <begin position="381"/>
        <end position="400"/>
    </location>
</feature>
<evidence type="ECO:0000313" key="2">
    <source>
        <dbReference type="EMBL" id="KQL44354.1"/>
    </source>
</evidence>
<proteinExistence type="predicted"/>
<evidence type="ECO:0008006" key="4">
    <source>
        <dbReference type="Google" id="ProtNLM"/>
    </source>
</evidence>
<name>A0ABR5N1H8_BRECH</name>
<feature type="region of interest" description="Disordered" evidence="1">
    <location>
        <begin position="237"/>
        <end position="375"/>
    </location>
</feature>
<comment type="caution">
    <text evidence="2">The sequence shown here is derived from an EMBL/GenBank/DDBJ whole genome shotgun (WGS) entry which is preliminary data.</text>
</comment>
<accession>A0ABR5N1H8</accession>
<dbReference type="RefSeq" id="WP_055746942.1">
    <property type="nucleotide sequence ID" value="NZ_LJJB01000013.1"/>
</dbReference>